<evidence type="ECO:0000313" key="10">
    <source>
        <dbReference type="EMBL" id="QEW25714.1"/>
    </source>
</evidence>
<dbReference type="PROSITE" id="PS00211">
    <property type="entry name" value="ABC_TRANSPORTER_1"/>
    <property type="match status" value="2"/>
</dbReference>
<evidence type="ECO:0000256" key="2">
    <source>
        <dbReference type="ARBA" id="ARBA00005417"/>
    </source>
</evidence>
<feature type="domain" description="ABC transporter" evidence="8">
    <location>
        <begin position="12"/>
        <end position="260"/>
    </location>
</feature>
<dbReference type="InterPro" id="IPR027417">
    <property type="entry name" value="P-loop_NTPase"/>
</dbReference>
<dbReference type="GO" id="GO:0016887">
    <property type="term" value="F:ATP hydrolysis activity"/>
    <property type="evidence" value="ECO:0007669"/>
    <property type="project" value="InterPro"/>
</dbReference>
<gene>
    <name evidence="10" type="primary">gsiA_6</name>
    <name evidence="10" type="ORF">RIdsm_01503</name>
    <name evidence="9" type="ORF">XM52_07850</name>
</gene>
<organism evidence="9 11">
    <name type="scientific">Roseovarius indicus</name>
    <dbReference type="NCBI Taxonomy" id="540747"/>
    <lineage>
        <taxon>Bacteria</taxon>
        <taxon>Pseudomonadati</taxon>
        <taxon>Pseudomonadota</taxon>
        <taxon>Alphaproteobacteria</taxon>
        <taxon>Rhodobacterales</taxon>
        <taxon>Roseobacteraceae</taxon>
        <taxon>Roseovarius</taxon>
    </lineage>
</organism>
<dbReference type="InterPro" id="IPR003593">
    <property type="entry name" value="AAA+_ATPase"/>
</dbReference>
<sequence length="675" mass="74277">MTPPSSAPILDIRNLNLEFSTPRGRISAIRDVSIRIPENKIVGIVGESGSGKSTVVSAAMRLLANNALIPSGEVLFEGEDILKAGPKRLQELRGQKISMVFQDPMTSQNPVISIGQQMTDVLYRRRDLSYASKRDKVISMLRKVGISDPEIRFEQYPHEFSGGMRQRVSIAMALLVNPRLLIADEPTTALDVTMEAQIVHLIRKMKAEFEGSVVFVSHNLGLIAELCDEVVVMFAGEVVERGTVHDIFEQAKHPYTRKLLECDPALLNRRTRQLPTIPGSVPDLRTRPDGCVFAERCPVARPDCRIHHPKEIHTGEDHFARCLLLENGGDYTFADVLSPKAGGEEPPELSPKTSLKVENLRVRFRTEGPISALVKGNRDPFIDAVHGVSLEISEGETYGLVGESGSGKTSLGRAIIGLTDAQHGRVEFGGLNLTGLTEKELKPVRRDVAMMFQDPIASLSPRRTAKALVLEPYDIHGIDDIDRDARAKELFDMVGLQSAILSRYPHELSGGQARRVGVARALALSPRLIIADEPTAGLDVSVQGEILNLMGRLQKELGLSYLVISHNLPVMRHISDKLGIMYLGRIVEQGPASQIFATPKHPYTQGLLNAIPKPDPNARRAFASIEGEVPSLSDRPTGCEFHNRCPFATDICRSELPAVREITPGRHIRCHHPLS</sequence>
<dbReference type="InterPro" id="IPR003439">
    <property type="entry name" value="ABC_transporter-like_ATP-bd"/>
</dbReference>
<keyword evidence="6 10" id="KW-0067">ATP-binding</keyword>
<dbReference type="EMBL" id="CP031598">
    <property type="protein sequence ID" value="QEW25714.1"/>
    <property type="molecule type" value="Genomic_DNA"/>
</dbReference>
<dbReference type="NCBIfam" id="NF008453">
    <property type="entry name" value="PRK11308.1"/>
    <property type="match status" value="2"/>
</dbReference>
<keyword evidence="10" id="KW-0378">Hydrolase</keyword>
<dbReference type="PROSITE" id="PS50893">
    <property type="entry name" value="ABC_TRANSPORTER_2"/>
    <property type="match status" value="2"/>
</dbReference>
<evidence type="ECO:0000313" key="12">
    <source>
        <dbReference type="Proteomes" id="UP000325785"/>
    </source>
</evidence>
<dbReference type="FunFam" id="3.40.50.300:FF:000016">
    <property type="entry name" value="Oligopeptide ABC transporter ATP-binding component"/>
    <property type="match status" value="2"/>
</dbReference>
<dbReference type="AlphaFoldDB" id="A0A0T5PCP0"/>
<name>A0A0T5PCP0_9RHOB</name>
<dbReference type="SMART" id="SM00382">
    <property type="entry name" value="AAA"/>
    <property type="match status" value="2"/>
</dbReference>
<reference evidence="9 11" key="1">
    <citation type="submission" date="2015-04" db="EMBL/GenBank/DDBJ databases">
        <title>The draft genome sequence of Roseovarius indicus B108T.</title>
        <authorList>
            <person name="Li G."/>
            <person name="Lai Q."/>
            <person name="Shao Z."/>
            <person name="Yan P."/>
        </authorList>
    </citation>
    <scope>NUCLEOTIDE SEQUENCE [LARGE SCALE GENOMIC DNA]</scope>
    <source>
        <strain evidence="9 11">B108</strain>
    </source>
</reference>
<accession>A0A0T5PCP0</accession>
<dbReference type="GO" id="GO:0005886">
    <property type="term" value="C:plasma membrane"/>
    <property type="evidence" value="ECO:0007669"/>
    <property type="project" value="UniProtKB-SubCell"/>
</dbReference>
<reference evidence="10 12" key="2">
    <citation type="submission" date="2018-08" db="EMBL/GenBank/DDBJ databases">
        <title>Genetic Globetrotter - A new plasmid hitch-hiking vast phylogenetic and geographic distances.</title>
        <authorList>
            <person name="Vollmers J."/>
            <person name="Petersen J."/>
        </authorList>
    </citation>
    <scope>NUCLEOTIDE SEQUENCE [LARGE SCALE GENOMIC DNA]</scope>
    <source>
        <strain evidence="10 12">DSM 26383</strain>
    </source>
</reference>
<evidence type="ECO:0000256" key="4">
    <source>
        <dbReference type="ARBA" id="ARBA00022475"/>
    </source>
</evidence>
<keyword evidence="7" id="KW-0472">Membrane</keyword>
<dbReference type="RefSeq" id="WP_057815001.1">
    <property type="nucleotide sequence ID" value="NZ_CP031598.1"/>
</dbReference>
<evidence type="ECO:0000256" key="5">
    <source>
        <dbReference type="ARBA" id="ARBA00022741"/>
    </source>
</evidence>
<dbReference type="STRING" id="540747.SAMN04488031_10443"/>
<dbReference type="InterPro" id="IPR013563">
    <property type="entry name" value="Oligopep_ABC_C"/>
</dbReference>
<comment type="similarity">
    <text evidence="2">Belongs to the ABC transporter superfamily.</text>
</comment>
<keyword evidence="4" id="KW-1003">Cell membrane</keyword>
<dbReference type="GO" id="GO:0015833">
    <property type="term" value="P:peptide transport"/>
    <property type="evidence" value="ECO:0007669"/>
    <property type="project" value="InterPro"/>
</dbReference>
<dbReference type="Pfam" id="PF00005">
    <property type="entry name" value="ABC_tran"/>
    <property type="match status" value="2"/>
</dbReference>
<evidence type="ECO:0000313" key="11">
    <source>
        <dbReference type="Proteomes" id="UP000051401"/>
    </source>
</evidence>
<evidence type="ECO:0000256" key="7">
    <source>
        <dbReference type="ARBA" id="ARBA00023136"/>
    </source>
</evidence>
<dbReference type="OrthoDB" id="9802264at2"/>
<dbReference type="PANTHER" id="PTHR43297:SF2">
    <property type="entry name" value="DIPEPTIDE TRANSPORT ATP-BINDING PROTEIN DPPD"/>
    <property type="match status" value="1"/>
</dbReference>
<dbReference type="Proteomes" id="UP000051401">
    <property type="component" value="Unassembled WGS sequence"/>
</dbReference>
<dbReference type="KEGG" id="rid:RIdsm_01503"/>
<evidence type="ECO:0000256" key="3">
    <source>
        <dbReference type="ARBA" id="ARBA00022448"/>
    </source>
</evidence>
<dbReference type="PATRIC" id="fig|540747.5.peg.3943"/>
<dbReference type="SUPFAM" id="SSF52540">
    <property type="entry name" value="P-loop containing nucleoside triphosphate hydrolases"/>
    <property type="match status" value="2"/>
</dbReference>
<evidence type="ECO:0000256" key="1">
    <source>
        <dbReference type="ARBA" id="ARBA00004417"/>
    </source>
</evidence>
<protein>
    <submittedName>
        <fullName evidence="10">Glutathione import ATP-binding protein GsiA</fullName>
        <ecNumber evidence="10">3.6.3.-</ecNumber>
    </submittedName>
</protein>
<dbReference type="Gene3D" id="3.40.50.300">
    <property type="entry name" value="P-loop containing nucleotide triphosphate hydrolases"/>
    <property type="match status" value="2"/>
</dbReference>
<dbReference type="Pfam" id="PF08352">
    <property type="entry name" value="oligo_HPY"/>
    <property type="match status" value="2"/>
</dbReference>
<dbReference type="EMBL" id="LAXI01000003">
    <property type="protein sequence ID" value="KRS18670.1"/>
    <property type="molecule type" value="Genomic_DNA"/>
</dbReference>
<evidence type="ECO:0000256" key="6">
    <source>
        <dbReference type="ARBA" id="ARBA00022840"/>
    </source>
</evidence>
<dbReference type="GO" id="GO:0055085">
    <property type="term" value="P:transmembrane transport"/>
    <property type="evidence" value="ECO:0007669"/>
    <property type="project" value="UniProtKB-ARBA"/>
</dbReference>
<dbReference type="EC" id="3.6.3.-" evidence="10"/>
<dbReference type="NCBIfam" id="TIGR01727">
    <property type="entry name" value="oligo_HPY"/>
    <property type="match status" value="2"/>
</dbReference>
<evidence type="ECO:0000259" key="8">
    <source>
        <dbReference type="PROSITE" id="PS50893"/>
    </source>
</evidence>
<feature type="domain" description="ABC transporter" evidence="8">
    <location>
        <begin position="355"/>
        <end position="608"/>
    </location>
</feature>
<dbReference type="InterPro" id="IPR017871">
    <property type="entry name" value="ABC_transporter-like_CS"/>
</dbReference>
<dbReference type="Proteomes" id="UP000325785">
    <property type="component" value="Chromosome"/>
</dbReference>
<dbReference type="InterPro" id="IPR050388">
    <property type="entry name" value="ABC_Ni/Peptide_Import"/>
</dbReference>
<dbReference type="PANTHER" id="PTHR43297">
    <property type="entry name" value="OLIGOPEPTIDE TRANSPORT ATP-BINDING PROTEIN APPD"/>
    <property type="match status" value="1"/>
</dbReference>
<keyword evidence="3" id="KW-0813">Transport</keyword>
<keyword evidence="11" id="KW-1185">Reference proteome</keyword>
<evidence type="ECO:0000313" key="9">
    <source>
        <dbReference type="EMBL" id="KRS18670.1"/>
    </source>
</evidence>
<comment type="subcellular location">
    <subcellularLocation>
        <location evidence="1">Cell inner membrane</location>
        <topology evidence="1">Peripheral membrane protein</topology>
    </subcellularLocation>
</comment>
<dbReference type="GO" id="GO:0005524">
    <property type="term" value="F:ATP binding"/>
    <property type="evidence" value="ECO:0007669"/>
    <property type="project" value="UniProtKB-KW"/>
</dbReference>
<keyword evidence="5" id="KW-0547">Nucleotide-binding</keyword>
<proteinExistence type="inferred from homology"/>
<dbReference type="CDD" id="cd03257">
    <property type="entry name" value="ABC_NikE_OppD_transporters"/>
    <property type="match status" value="2"/>
</dbReference>